<organism evidence="9 10">
    <name type="scientific">Tilletia laevis</name>
    <dbReference type="NCBI Taxonomy" id="157183"/>
    <lineage>
        <taxon>Eukaryota</taxon>
        <taxon>Fungi</taxon>
        <taxon>Dikarya</taxon>
        <taxon>Basidiomycota</taxon>
        <taxon>Ustilaginomycotina</taxon>
        <taxon>Exobasidiomycetes</taxon>
        <taxon>Tilletiales</taxon>
        <taxon>Tilletiaceae</taxon>
        <taxon>Tilletia</taxon>
    </lineage>
</organism>
<evidence type="ECO:0000256" key="1">
    <source>
        <dbReference type="ARBA" id="ARBA00001970"/>
    </source>
</evidence>
<dbReference type="InterPro" id="IPR000028">
    <property type="entry name" value="Chloroperoxidase"/>
</dbReference>
<evidence type="ECO:0000313" key="9">
    <source>
        <dbReference type="EMBL" id="CAD6925878.1"/>
    </source>
</evidence>
<dbReference type="InterPro" id="IPR036851">
    <property type="entry name" value="Chloroperoxidase-like_sf"/>
</dbReference>
<evidence type="ECO:0000256" key="5">
    <source>
        <dbReference type="ARBA" id="ARBA00023002"/>
    </source>
</evidence>
<feature type="non-terminal residue" evidence="9">
    <location>
        <position position="104"/>
    </location>
</feature>
<evidence type="ECO:0000256" key="7">
    <source>
        <dbReference type="ARBA" id="ARBA00025795"/>
    </source>
</evidence>
<feature type="domain" description="Heme haloperoxidase family profile" evidence="8">
    <location>
        <begin position="76"/>
        <end position="104"/>
    </location>
</feature>
<keyword evidence="5" id="KW-0560">Oxidoreductase</keyword>
<dbReference type="AlphaFoldDB" id="A0A9N8QEI7"/>
<dbReference type="Gene3D" id="1.10.489.10">
    <property type="entry name" value="Chloroperoxidase-like"/>
    <property type="match status" value="1"/>
</dbReference>
<feature type="non-terminal residue" evidence="9">
    <location>
        <position position="1"/>
    </location>
</feature>
<evidence type="ECO:0000313" key="10">
    <source>
        <dbReference type="Proteomes" id="UP000836404"/>
    </source>
</evidence>
<dbReference type="PANTHER" id="PTHR33577">
    <property type="entry name" value="STERIGMATOCYSTIN BIOSYNTHESIS PEROXIDASE STCC-RELATED"/>
    <property type="match status" value="1"/>
</dbReference>
<dbReference type="GO" id="GO:0004601">
    <property type="term" value="F:peroxidase activity"/>
    <property type="evidence" value="ECO:0007669"/>
    <property type="project" value="UniProtKB-KW"/>
</dbReference>
<protein>
    <recommendedName>
        <fullName evidence="8">Heme haloperoxidase family profile domain-containing protein</fullName>
    </recommendedName>
</protein>
<comment type="similarity">
    <text evidence="7">Belongs to the chloroperoxidase family.</text>
</comment>
<dbReference type="GO" id="GO:0046872">
    <property type="term" value="F:metal ion binding"/>
    <property type="evidence" value="ECO:0007669"/>
    <property type="project" value="UniProtKB-KW"/>
</dbReference>
<evidence type="ECO:0000256" key="6">
    <source>
        <dbReference type="ARBA" id="ARBA00023004"/>
    </source>
</evidence>
<keyword evidence="4" id="KW-0479">Metal-binding</keyword>
<keyword evidence="10" id="KW-1185">Reference proteome</keyword>
<dbReference type="Proteomes" id="UP000836404">
    <property type="component" value="Unassembled WGS sequence"/>
</dbReference>
<sequence length="104" mass="11352">SAQAFGSFEKWVAARQPIQLEAGVTREITDLLSPKVRAEFEKAVANLSARDKDAIIDPNGKLFDAEAQYVSVEGDHEWKAPGPGDIRGPCPGLNVLSNHGYFNR</sequence>
<keyword evidence="3" id="KW-0349">Heme</keyword>
<gene>
    <name evidence="9" type="ORF">JKILLFL_G6559</name>
</gene>
<proteinExistence type="inferred from homology"/>
<evidence type="ECO:0000256" key="2">
    <source>
        <dbReference type="ARBA" id="ARBA00022559"/>
    </source>
</evidence>
<dbReference type="PANTHER" id="PTHR33577:SF1">
    <property type="entry name" value="HEME HALOPEROXIDASE FAMILY PROFILE DOMAIN-CONTAINING PROTEIN"/>
    <property type="match status" value="1"/>
</dbReference>
<keyword evidence="2" id="KW-0575">Peroxidase</keyword>
<evidence type="ECO:0000259" key="8">
    <source>
        <dbReference type="Pfam" id="PF01328"/>
    </source>
</evidence>
<accession>A0A9N8QEI7</accession>
<evidence type="ECO:0000256" key="4">
    <source>
        <dbReference type="ARBA" id="ARBA00022723"/>
    </source>
</evidence>
<comment type="cofactor">
    <cofactor evidence="1">
        <name>heme b</name>
        <dbReference type="ChEBI" id="CHEBI:60344"/>
    </cofactor>
</comment>
<evidence type="ECO:0000256" key="3">
    <source>
        <dbReference type="ARBA" id="ARBA00022617"/>
    </source>
</evidence>
<name>A0A9N8QEI7_9BASI</name>
<dbReference type="Pfam" id="PF01328">
    <property type="entry name" value="Peroxidase_2"/>
    <property type="match status" value="1"/>
</dbReference>
<dbReference type="EMBL" id="CAJHJF010002403">
    <property type="protein sequence ID" value="CAD6925878.1"/>
    <property type="molecule type" value="Genomic_DNA"/>
</dbReference>
<reference evidence="9 10" key="1">
    <citation type="submission" date="2020-10" db="EMBL/GenBank/DDBJ databases">
        <authorList>
            <person name="Sedaghatjoo S."/>
        </authorList>
    </citation>
    <scope>NUCLEOTIDE SEQUENCE [LARGE SCALE GENOMIC DNA]</scope>
    <source>
        <strain evidence="9 10">LLFL</strain>
    </source>
</reference>
<comment type="caution">
    <text evidence="9">The sequence shown here is derived from an EMBL/GenBank/DDBJ whole genome shotgun (WGS) entry which is preliminary data.</text>
</comment>
<dbReference type="SUPFAM" id="SSF47571">
    <property type="entry name" value="Cloroperoxidase"/>
    <property type="match status" value="1"/>
</dbReference>
<keyword evidence="6" id="KW-0408">Iron</keyword>